<dbReference type="Proteomes" id="UP000604475">
    <property type="component" value="Unassembled WGS sequence"/>
</dbReference>
<dbReference type="InterPro" id="IPR036396">
    <property type="entry name" value="Cyt_P450_sf"/>
</dbReference>
<evidence type="ECO:0000313" key="3">
    <source>
        <dbReference type="EMBL" id="MBL7628199.1"/>
    </source>
</evidence>
<dbReference type="AlphaFoldDB" id="A0A937ULT9"/>
<dbReference type="InterPro" id="IPR001128">
    <property type="entry name" value="Cyt_P450"/>
</dbReference>
<dbReference type="GO" id="GO:0020037">
    <property type="term" value="F:heme binding"/>
    <property type="evidence" value="ECO:0007669"/>
    <property type="project" value="InterPro"/>
</dbReference>
<evidence type="ECO:0000256" key="2">
    <source>
        <dbReference type="RuleBase" id="RU000461"/>
    </source>
</evidence>
<dbReference type="Gene3D" id="1.10.630.10">
    <property type="entry name" value="Cytochrome P450"/>
    <property type="match status" value="1"/>
</dbReference>
<dbReference type="PANTHER" id="PTHR46696">
    <property type="entry name" value="P450, PUTATIVE (EUROFUNG)-RELATED"/>
    <property type="match status" value="1"/>
</dbReference>
<protein>
    <submittedName>
        <fullName evidence="3">Cytochrome P450</fullName>
    </submittedName>
</protein>
<dbReference type="RefSeq" id="WP_203004265.1">
    <property type="nucleotide sequence ID" value="NZ_JADWYU010000203.1"/>
</dbReference>
<dbReference type="GO" id="GO:0005506">
    <property type="term" value="F:iron ion binding"/>
    <property type="evidence" value="ECO:0007669"/>
    <property type="project" value="InterPro"/>
</dbReference>
<dbReference type="PANTHER" id="PTHR46696:SF4">
    <property type="entry name" value="BIOTIN BIOSYNTHESIS CYTOCHROME P450"/>
    <property type="match status" value="1"/>
</dbReference>
<keyword evidence="2" id="KW-0349">Heme</keyword>
<dbReference type="PROSITE" id="PS00086">
    <property type="entry name" value="CYTOCHROME_P450"/>
    <property type="match status" value="1"/>
</dbReference>
<gene>
    <name evidence="3" type="ORF">I7412_13780</name>
</gene>
<keyword evidence="2" id="KW-0503">Monooxygenase</keyword>
<keyword evidence="4" id="KW-1185">Reference proteome</keyword>
<dbReference type="GO" id="GO:0036199">
    <property type="term" value="F:cholest-4-en-3-one 26-monooxygenase activity"/>
    <property type="evidence" value="ECO:0007669"/>
    <property type="project" value="TreeGrafter"/>
</dbReference>
<keyword evidence="2" id="KW-0560">Oxidoreductase</keyword>
<dbReference type="Pfam" id="PF00067">
    <property type="entry name" value="p450"/>
    <property type="match status" value="1"/>
</dbReference>
<name>A0A937ULT9_9ACTN</name>
<dbReference type="InterPro" id="IPR017972">
    <property type="entry name" value="Cyt_P450_CS"/>
</dbReference>
<keyword evidence="2" id="KW-0479">Metal-binding</keyword>
<dbReference type="InterPro" id="IPR002397">
    <property type="entry name" value="Cyt_P450_B"/>
</dbReference>
<organism evidence="3 4">
    <name type="scientific">Frankia nepalensis</name>
    <dbReference type="NCBI Taxonomy" id="1836974"/>
    <lineage>
        <taxon>Bacteria</taxon>
        <taxon>Bacillati</taxon>
        <taxon>Actinomycetota</taxon>
        <taxon>Actinomycetes</taxon>
        <taxon>Frankiales</taxon>
        <taxon>Frankiaceae</taxon>
        <taxon>Frankia</taxon>
    </lineage>
</organism>
<comment type="caution">
    <text evidence="3">The sequence shown here is derived from an EMBL/GenBank/DDBJ whole genome shotgun (WGS) entry which is preliminary data.</text>
</comment>
<accession>A0A937ULT9</accession>
<dbReference type="PRINTS" id="PR00385">
    <property type="entry name" value="P450"/>
</dbReference>
<comment type="similarity">
    <text evidence="1 2">Belongs to the cytochrome P450 family.</text>
</comment>
<dbReference type="SUPFAM" id="SSF48264">
    <property type="entry name" value="Cytochrome P450"/>
    <property type="match status" value="1"/>
</dbReference>
<evidence type="ECO:0000313" key="4">
    <source>
        <dbReference type="Proteomes" id="UP000604475"/>
    </source>
</evidence>
<keyword evidence="2" id="KW-0408">Iron</keyword>
<sequence>MSAGPDVRYQDIDFFSDRSIVDDPYPYFAFLRAVQGPVWFEPHHGVAVVTGHAEAMDVYRDPDLFSSCNAPTGPFPGLPTVPDQDDAGPLIEQCREQLPMHEFMVTMDPPRHSEYRSLFTGLFTPGRLQKNEEFMWRLADVQLDNFVAKGRCEFVGEYAGPFAGLVIADLLGVPPEDMHRFREGFERQSMSLIGENPDLLAENPLEFIEGAFVSYIEDRRRRPRGDILTHLAERRFSNGSLPDVAILAREASFVFAAGQETTVRLMAFALRHLAEHPGVQDRIRAQRDLIPAFVEEMLRLESPIKSHFRLARRRTSLGGVEIPAGTTIMLLPGASNRDPRHFAEPDQFDLGRANVREHLAFGRGVHGCLGQPLARSETRVTLERVLDRMADIRLSDDAHGPADDRRFDYLPTFVFRALNAIHLNFEPV</sequence>
<dbReference type="GO" id="GO:0006707">
    <property type="term" value="P:cholesterol catabolic process"/>
    <property type="evidence" value="ECO:0007669"/>
    <property type="project" value="TreeGrafter"/>
</dbReference>
<reference evidence="3" key="1">
    <citation type="submission" date="2020-12" db="EMBL/GenBank/DDBJ databases">
        <title>Genomic characterization of non-nitrogen-fixing Frankia strains.</title>
        <authorList>
            <person name="Carlos-Shanley C."/>
            <person name="Guerra T."/>
            <person name="Hahn D."/>
        </authorList>
    </citation>
    <scope>NUCLEOTIDE SEQUENCE</scope>
    <source>
        <strain evidence="3">CN6</strain>
    </source>
</reference>
<dbReference type="PRINTS" id="PR00359">
    <property type="entry name" value="BP450"/>
</dbReference>
<proteinExistence type="inferred from homology"/>
<dbReference type="GO" id="GO:0008395">
    <property type="term" value="F:steroid hydroxylase activity"/>
    <property type="evidence" value="ECO:0007669"/>
    <property type="project" value="TreeGrafter"/>
</dbReference>
<dbReference type="EMBL" id="JAEACQ010000176">
    <property type="protein sequence ID" value="MBL7628199.1"/>
    <property type="molecule type" value="Genomic_DNA"/>
</dbReference>
<evidence type="ECO:0000256" key="1">
    <source>
        <dbReference type="ARBA" id="ARBA00010617"/>
    </source>
</evidence>